<comment type="caution">
    <text evidence="2">The sequence shown here is derived from an EMBL/GenBank/DDBJ whole genome shotgun (WGS) entry which is preliminary data.</text>
</comment>
<dbReference type="AlphaFoldDB" id="K0SHP9"/>
<accession>K0SHP9</accession>
<evidence type="ECO:0000313" key="3">
    <source>
        <dbReference type="Proteomes" id="UP000266841"/>
    </source>
</evidence>
<keyword evidence="3" id="KW-1185">Reference proteome</keyword>
<dbReference type="Proteomes" id="UP000266841">
    <property type="component" value="Unassembled WGS sequence"/>
</dbReference>
<proteinExistence type="predicted"/>
<feature type="compositionally biased region" description="Polar residues" evidence="1">
    <location>
        <begin position="25"/>
        <end position="36"/>
    </location>
</feature>
<feature type="compositionally biased region" description="Basic residues" evidence="1">
    <location>
        <begin position="37"/>
        <end position="47"/>
    </location>
</feature>
<dbReference type="EMBL" id="AGNL01016717">
    <property type="protein sequence ID" value="EJK64890.1"/>
    <property type="molecule type" value="Genomic_DNA"/>
</dbReference>
<organism evidence="2 3">
    <name type="scientific">Thalassiosira oceanica</name>
    <name type="common">Marine diatom</name>
    <dbReference type="NCBI Taxonomy" id="159749"/>
    <lineage>
        <taxon>Eukaryota</taxon>
        <taxon>Sar</taxon>
        <taxon>Stramenopiles</taxon>
        <taxon>Ochrophyta</taxon>
        <taxon>Bacillariophyta</taxon>
        <taxon>Coscinodiscophyceae</taxon>
        <taxon>Thalassiosirophycidae</taxon>
        <taxon>Thalassiosirales</taxon>
        <taxon>Thalassiosiraceae</taxon>
        <taxon>Thalassiosira</taxon>
    </lineage>
</organism>
<gene>
    <name evidence="2" type="ORF">THAOC_14324</name>
</gene>
<sequence length="86" mass="9648">MHHEAPSYLGSHGDTHHKATKSKARTSQSRVNSQSSKAHRQSSKAHRNPTTQSNKATEYKITSKPLRHKRQELGGVQVRKARLSPI</sequence>
<reference evidence="2 3" key="1">
    <citation type="journal article" date="2012" name="Genome Biol.">
        <title>Genome and low-iron response of an oceanic diatom adapted to chronic iron limitation.</title>
        <authorList>
            <person name="Lommer M."/>
            <person name="Specht M."/>
            <person name="Roy A.S."/>
            <person name="Kraemer L."/>
            <person name="Andreson R."/>
            <person name="Gutowska M.A."/>
            <person name="Wolf J."/>
            <person name="Bergner S.V."/>
            <person name="Schilhabel M.B."/>
            <person name="Klostermeier U.C."/>
            <person name="Beiko R.G."/>
            <person name="Rosenstiel P."/>
            <person name="Hippler M."/>
            <person name="Laroche J."/>
        </authorList>
    </citation>
    <scope>NUCLEOTIDE SEQUENCE [LARGE SCALE GENOMIC DNA]</scope>
    <source>
        <strain evidence="2 3">CCMP1005</strain>
    </source>
</reference>
<feature type="region of interest" description="Disordered" evidence="1">
    <location>
        <begin position="1"/>
        <end position="86"/>
    </location>
</feature>
<evidence type="ECO:0000256" key="1">
    <source>
        <dbReference type="SAM" id="MobiDB-lite"/>
    </source>
</evidence>
<name>K0SHP9_THAOC</name>
<evidence type="ECO:0000313" key="2">
    <source>
        <dbReference type="EMBL" id="EJK64890.1"/>
    </source>
</evidence>
<protein>
    <submittedName>
        <fullName evidence="2">Uncharacterized protein</fullName>
    </submittedName>
</protein>